<feature type="transmembrane region" description="Helical" evidence="1">
    <location>
        <begin position="449"/>
        <end position="469"/>
    </location>
</feature>
<proteinExistence type="predicted"/>
<dbReference type="InterPro" id="IPR046264">
    <property type="entry name" value="DUF6297"/>
</dbReference>
<feature type="transmembrane region" description="Helical" evidence="1">
    <location>
        <begin position="45"/>
        <end position="70"/>
    </location>
</feature>
<gene>
    <name evidence="2" type="ORF">ACFPN6_09370</name>
</gene>
<name>A0ABW0D5V4_STRFI</name>
<reference evidence="3" key="1">
    <citation type="journal article" date="2019" name="Int. J. Syst. Evol. Microbiol.">
        <title>The Global Catalogue of Microorganisms (GCM) 10K type strain sequencing project: providing services to taxonomists for standard genome sequencing and annotation.</title>
        <authorList>
            <consortium name="The Broad Institute Genomics Platform"/>
            <consortium name="The Broad Institute Genome Sequencing Center for Infectious Disease"/>
            <person name="Wu L."/>
            <person name="Ma J."/>
        </authorList>
    </citation>
    <scope>NUCLEOTIDE SEQUENCE [LARGE SCALE GENOMIC DNA]</scope>
    <source>
        <strain evidence="3">CCM 8479</strain>
    </source>
</reference>
<feature type="transmembrane region" description="Helical" evidence="1">
    <location>
        <begin position="82"/>
        <end position="103"/>
    </location>
</feature>
<dbReference type="EMBL" id="JBHSKL010000011">
    <property type="protein sequence ID" value="MFC5224807.1"/>
    <property type="molecule type" value="Genomic_DNA"/>
</dbReference>
<feature type="transmembrane region" description="Helical" evidence="1">
    <location>
        <begin position="166"/>
        <end position="191"/>
    </location>
</feature>
<evidence type="ECO:0000256" key="1">
    <source>
        <dbReference type="SAM" id="Phobius"/>
    </source>
</evidence>
<protein>
    <submittedName>
        <fullName evidence="2">DUF6297 family protein</fullName>
    </submittedName>
</protein>
<keyword evidence="1" id="KW-1133">Transmembrane helix</keyword>
<feature type="transmembrane region" description="Helical" evidence="1">
    <location>
        <begin position="423"/>
        <end position="443"/>
    </location>
</feature>
<keyword evidence="1" id="KW-0472">Membrane</keyword>
<dbReference type="RefSeq" id="WP_344643361.1">
    <property type="nucleotide sequence ID" value="NZ_BAAASS010000004.1"/>
</dbReference>
<dbReference type="Proteomes" id="UP001596156">
    <property type="component" value="Unassembled WGS sequence"/>
</dbReference>
<organism evidence="2 3">
    <name type="scientific">Streptomyces fimbriatus</name>
    <dbReference type="NCBI Taxonomy" id="68197"/>
    <lineage>
        <taxon>Bacteria</taxon>
        <taxon>Bacillati</taxon>
        <taxon>Actinomycetota</taxon>
        <taxon>Actinomycetes</taxon>
        <taxon>Kitasatosporales</taxon>
        <taxon>Streptomycetaceae</taxon>
        <taxon>Streptomyces</taxon>
    </lineage>
</organism>
<evidence type="ECO:0000313" key="3">
    <source>
        <dbReference type="Proteomes" id="UP001596156"/>
    </source>
</evidence>
<accession>A0ABW0D5V4</accession>
<sequence>MSDSRARPAAGTDGDAVARNTAEVLARLRVVRAAERDERRRSLAYTLYSTALLFAIWGVPLLLAAARAGADGRLEGPVADRVLSALPTLVPAVLAGAVLLLAARGGWQGPVLLERAAVTWLVPQPVLRRALLMPRFVVSAVTASSIAVGVGAVVGFLLHALGAGDWWSMTSAGAVSGGAVGWAGTALAVLVQRHSESLLARRSPVVRTARAVVAALWAMAGVSLAHGPWFAEAVVPWSGPWGWAALPLTSAAGATGAFAAGAGGLLTALVLVAVGMRAVASVAHVPARVLRTQAGTALRVQASLYSLDLRQARAAVRATRRRTARHVVRLPFPRRPWLVVPWRDATALLRAPGRPAWAVFWAAAAVALLCLDDVPAPVTLMALPAAYLAAAQLVEPARIETDDVRRAAQVPWSAGQLARLHGLVPAASLVVLFVLGGALARWGGWWSDGLLLLPVTVPALVGAALVSAYRGAVPAHLMIGSLTPLGDTGPLAALLWQVRGPLVALVCLAAVDGPARGAAPDAVGLLWPPVVGAAMTWWVGVTARKTVRQW</sequence>
<dbReference type="InterPro" id="IPR001807">
    <property type="entry name" value="ClC"/>
</dbReference>
<keyword evidence="1" id="KW-0812">Transmembrane</keyword>
<keyword evidence="3" id="KW-1185">Reference proteome</keyword>
<evidence type="ECO:0000313" key="2">
    <source>
        <dbReference type="EMBL" id="MFC5224807.1"/>
    </source>
</evidence>
<comment type="caution">
    <text evidence="2">The sequence shown here is derived from an EMBL/GenBank/DDBJ whole genome shotgun (WGS) entry which is preliminary data.</text>
</comment>
<feature type="transmembrane region" description="Helical" evidence="1">
    <location>
        <begin position="136"/>
        <end position="160"/>
    </location>
</feature>
<feature type="transmembrane region" description="Helical" evidence="1">
    <location>
        <begin position="211"/>
        <end position="231"/>
    </location>
</feature>
<dbReference type="Pfam" id="PF19814">
    <property type="entry name" value="DUF6297"/>
    <property type="match status" value="1"/>
</dbReference>
<dbReference type="PRINTS" id="PR00762">
    <property type="entry name" value="CLCHANNEL"/>
</dbReference>
<feature type="transmembrane region" description="Helical" evidence="1">
    <location>
        <begin position="251"/>
        <end position="274"/>
    </location>
</feature>
<feature type="transmembrane region" description="Helical" evidence="1">
    <location>
        <begin position="523"/>
        <end position="541"/>
    </location>
</feature>